<dbReference type="PANTHER" id="PTHR23507:SF1">
    <property type="entry name" value="FI18259P1-RELATED"/>
    <property type="match status" value="1"/>
</dbReference>
<dbReference type="Gene3D" id="1.20.1250.20">
    <property type="entry name" value="MFS general substrate transporter like domains"/>
    <property type="match status" value="1"/>
</dbReference>
<name>A0A813MTY6_9BILA</name>
<gene>
    <name evidence="6" type="ORF">IZO911_LOCUS2277</name>
</gene>
<feature type="transmembrane region" description="Helical" evidence="5">
    <location>
        <begin position="292"/>
        <end position="316"/>
    </location>
</feature>
<feature type="transmembrane region" description="Helical" evidence="5">
    <location>
        <begin position="459"/>
        <end position="479"/>
    </location>
</feature>
<evidence type="ECO:0000256" key="5">
    <source>
        <dbReference type="SAM" id="Phobius"/>
    </source>
</evidence>
<evidence type="ECO:0000256" key="1">
    <source>
        <dbReference type="ARBA" id="ARBA00004141"/>
    </source>
</evidence>
<dbReference type="PANTHER" id="PTHR23507">
    <property type="entry name" value="ZGC:174356"/>
    <property type="match status" value="1"/>
</dbReference>
<evidence type="ECO:0000256" key="4">
    <source>
        <dbReference type="ARBA" id="ARBA00023136"/>
    </source>
</evidence>
<dbReference type="GO" id="GO:0022857">
    <property type="term" value="F:transmembrane transporter activity"/>
    <property type="evidence" value="ECO:0007669"/>
    <property type="project" value="TreeGrafter"/>
</dbReference>
<comment type="subcellular location">
    <subcellularLocation>
        <location evidence="1">Membrane</location>
        <topology evidence="1">Multi-pass membrane protein</topology>
    </subcellularLocation>
</comment>
<keyword evidence="3 5" id="KW-1133">Transmembrane helix</keyword>
<feature type="transmembrane region" description="Helical" evidence="5">
    <location>
        <begin position="328"/>
        <end position="347"/>
    </location>
</feature>
<feature type="transmembrane region" description="Helical" evidence="5">
    <location>
        <begin position="526"/>
        <end position="546"/>
    </location>
</feature>
<dbReference type="SUPFAM" id="SSF103473">
    <property type="entry name" value="MFS general substrate transporter"/>
    <property type="match status" value="1"/>
</dbReference>
<feature type="transmembrane region" description="Helical" evidence="5">
    <location>
        <begin position="491"/>
        <end position="514"/>
    </location>
</feature>
<feature type="transmembrane region" description="Helical" evidence="5">
    <location>
        <begin position="90"/>
        <end position="113"/>
    </location>
</feature>
<dbReference type="Proteomes" id="UP000663860">
    <property type="component" value="Unassembled WGS sequence"/>
</dbReference>
<dbReference type="GO" id="GO:0016020">
    <property type="term" value="C:membrane"/>
    <property type="evidence" value="ECO:0007669"/>
    <property type="project" value="UniProtKB-SubCell"/>
</dbReference>
<keyword evidence="4 5" id="KW-0472">Membrane</keyword>
<dbReference type="EMBL" id="CAJNOE010000011">
    <property type="protein sequence ID" value="CAF0724434.1"/>
    <property type="molecule type" value="Genomic_DNA"/>
</dbReference>
<dbReference type="InterPro" id="IPR036259">
    <property type="entry name" value="MFS_trans_sf"/>
</dbReference>
<protein>
    <submittedName>
        <fullName evidence="6">Uncharacterized protein</fullName>
    </submittedName>
</protein>
<evidence type="ECO:0000256" key="3">
    <source>
        <dbReference type="ARBA" id="ARBA00022989"/>
    </source>
</evidence>
<keyword evidence="2 5" id="KW-0812">Transmembrane</keyword>
<feature type="transmembrane region" description="Helical" evidence="5">
    <location>
        <begin position="359"/>
        <end position="378"/>
    </location>
</feature>
<evidence type="ECO:0000256" key="2">
    <source>
        <dbReference type="ARBA" id="ARBA00022692"/>
    </source>
</evidence>
<dbReference type="AlphaFoldDB" id="A0A813MTY6"/>
<sequence>MTSSLNIYAIAAITFLQSLCGSILAVVGQYIYAFYLKNDPFVSNMTLTMPSNTSQSSILHPMNNNMTCGNDSNTTTSQAQIWAQQRSADLFFWIDLSNGIPVIIMTYILGLYTPKLGVRFVALLPMLGTVIQLAIWLAIIYFHLLEYWWIISSVILGLTGSIGLLNLVLMLIVIEGTIESKRSSRIVLIVSITTSVEAGASFVIGYYIAWRGFIDLFWAALILQLISIIITIIYIKPSHVKLQTREISESTASLLTESQDDIETSPSGWAHLFEVFTVFAFKHRSRKKSISIYLTMVSYAFNVFIGSSAAAFLWYLLNVPFCWSSSEIGNYTAVSAITSAVFSLLGMRILARVGASDPFICAIGYICLSTSTIWIAFAQHNWQMYAALAISSFSTYQDSLTWSMLSKWLEPHERSSAFTFFTELNAVMYALGSSFFNWFYARTVVYYRGAFAQHNWQMYAALAISSFSTYQDSLTWSMLSKWLEPHERSSAFTFFTELNAVMYALGSSFFNWFYARTVVYYRGTTLLFAASLAIIPFILNICLLLVTRYMTDDGYVQVSILEVDIETTSSDLPTVVLPETDSDIIDLSNPSSSLLI</sequence>
<comment type="caution">
    <text evidence="6">The sequence shown here is derived from an EMBL/GenBank/DDBJ whole genome shotgun (WGS) entry which is preliminary data.</text>
</comment>
<feature type="transmembrane region" description="Helical" evidence="5">
    <location>
        <begin position="120"/>
        <end position="142"/>
    </location>
</feature>
<organism evidence="6 7">
    <name type="scientific">Adineta steineri</name>
    <dbReference type="NCBI Taxonomy" id="433720"/>
    <lineage>
        <taxon>Eukaryota</taxon>
        <taxon>Metazoa</taxon>
        <taxon>Spiralia</taxon>
        <taxon>Gnathifera</taxon>
        <taxon>Rotifera</taxon>
        <taxon>Eurotatoria</taxon>
        <taxon>Bdelloidea</taxon>
        <taxon>Adinetida</taxon>
        <taxon>Adinetidae</taxon>
        <taxon>Adineta</taxon>
    </lineage>
</organism>
<feature type="transmembrane region" description="Helical" evidence="5">
    <location>
        <begin position="148"/>
        <end position="174"/>
    </location>
</feature>
<reference evidence="6" key="1">
    <citation type="submission" date="2021-02" db="EMBL/GenBank/DDBJ databases">
        <authorList>
            <person name="Nowell W R."/>
        </authorList>
    </citation>
    <scope>NUCLEOTIDE SEQUENCE</scope>
</reference>
<feature type="transmembrane region" description="Helical" evidence="5">
    <location>
        <begin position="186"/>
        <end position="210"/>
    </location>
</feature>
<feature type="transmembrane region" description="Helical" evidence="5">
    <location>
        <begin position="7"/>
        <end position="35"/>
    </location>
</feature>
<feature type="transmembrane region" description="Helical" evidence="5">
    <location>
        <begin position="216"/>
        <end position="235"/>
    </location>
</feature>
<evidence type="ECO:0000313" key="7">
    <source>
        <dbReference type="Proteomes" id="UP000663860"/>
    </source>
</evidence>
<feature type="transmembrane region" description="Helical" evidence="5">
    <location>
        <begin position="417"/>
        <end position="439"/>
    </location>
</feature>
<accession>A0A813MTY6</accession>
<proteinExistence type="predicted"/>
<evidence type="ECO:0000313" key="6">
    <source>
        <dbReference type="EMBL" id="CAF0724434.1"/>
    </source>
</evidence>